<evidence type="ECO:0000313" key="6">
    <source>
        <dbReference type="EMBL" id="PWK24921.1"/>
    </source>
</evidence>
<dbReference type="SUPFAM" id="SSF101898">
    <property type="entry name" value="NHL repeat"/>
    <property type="match status" value="1"/>
</dbReference>
<dbReference type="Pfam" id="PF01833">
    <property type="entry name" value="TIG"/>
    <property type="match status" value="4"/>
</dbReference>
<dbReference type="PROSITE" id="PS51257">
    <property type="entry name" value="PROKAR_LIPOPROTEIN"/>
    <property type="match status" value="1"/>
</dbReference>
<dbReference type="CDD" id="cd00603">
    <property type="entry name" value="IPT_PCSR"/>
    <property type="match status" value="3"/>
</dbReference>
<evidence type="ECO:0000256" key="2">
    <source>
        <dbReference type="PROSITE-ProRule" id="PRU00504"/>
    </source>
</evidence>
<proteinExistence type="predicted"/>
<feature type="domain" description="IPT/TIG" evidence="4">
    <location>
        <begin position="197"/>
        <end position="276"/>
    </location>
</feature>
<dbReference type="PANTHER" id="PTHR13833">
    <property type="match status" value="1"/>
</dbReference>
<feature type="chain" id="PRO_5016441438" evidence="3">
    <location>
        <begin position="21"/>
        <end position="678"/>
    </location>
</feature>
<feature type="signal peptide" evidence="3">
    <location>
        <begin position="1"/>
        <end position="20"/>
    </location>
</feature>
<sequence>MKTISKIILLSVLTAFLFFACSKDEDEQEPQPIPKTTLSSISPNQGIKETAVTISGINFGTDKTKVKVLFNTTEAVIQSVTNTQIKVLTPINGSTGAIKVSVDGVSVSGPIFTYLQPTLSSVDPESGPKATQVTFTGSTFGTDASKVQVFFNDIEAVVESVTDTQVVALAPDNATSGVVKLIVDGTELTGPEFTFLTPTLVGFTPESGPVGTEVTITGSLFGTDTTKVQVFLDEELELEIKSISDTEIKVDIPNESISGIISIIVDGTELIGNEFVLEAAITGIEPESGIKGTEVTINGSSFITLAGMDRIAVFINDKEAQITSVLDDEIKVIVPAKAFSGNVKVIIKDDEYVGPVFNYIVSEIEVSTFAGSGSIGFSDGLGTAAQFRSPIAIAIDDLSNIYVADRDNYVLRKITPVGEVSTLAGVGRQFGDIDGTGAEARFNAVNAIAFTKSGDMLVCDANNHKIKKVTTGGVVTTFAGTGINGSSNGPALSATFKGISGIAIDSKGNAYIVERNAHAIRKISTSGEVSLYAGDSQPGTTNGNGTAARFNFPQGIAVDAADNLYVTDGGTHLIRKITPNADVSTIAGSIKGFTDGQSTTAQFNFPTGIVVDKQGDIYIVDKNNHSIRKLSSDGNVTTIAGDGTTTDFNFPNGITIDALGDLYVTDQLKHRIRKITQE</sequence>
<evidence type="ECO:0000256" key="1">
    <source>
        <dbReference type="ARBA" id="ARBA00022737"/>
    </source>
</evidence>
<reference evidence="6 7" key="1">
    <citation type="submission" date="2018-05" db="EMBL/GenBank/DDBJ databases">
        <title>Genomic Encyclopedia of Archaeal and Bacterial Type Strains, Phase II (KMG-II): from individual species to whole genera.</title>
        <authorList>
            <person name="Goeker M."/>
        </authorList>
    </citation>
    <scope>NUCLEOTIDE SEQUENCE [LARGE SCALE GENOMIC DNA]</scope>
    <source>
        <strain evidence="6 7">DSM 23514</strain>
    </source>
</reference>
<dbReference type="CDD" id="cd14953">
    <property type="entry name" value="NHL_like_1"/>
    <property type="match status" value="1"/>
</dbReference>
<dbReference type="InterPro" id="IPR014756">
    <property type="entry name" value="Ig_E-set"/>
</dbReference>
<dbReference type="SUPFAM" id="SSF81296">
    <property type="entry name" value="E set domains"/>
    <property type="match status" value="4"/>
</dbReference>
<evidence type="ECO:0000256" key="3">
    <source>
        <dbReference type="SAM" id="SignalP"/>
    </source>
</evidence>
<dbReference type="Gene3D" id="2.120.10.30">
    <property type="entry name" value="TolB, C-terminal domain"/>
    <property type="match status" value="3"/>
</dbReference>
<gene>
    <name evidence="5" type="ORF">HZY62_02070</name>
    <name evidence="6" type="ORF">LX92_01289</name>
</gene>
<dbReference type="Proteomes" id="UP000651837">
    <property type="component" value="Unassembled WGS sequence"/>
</dbReference>
<dbReference type="InterPro" id="IPR011042">
    <property type="entry name" value="6-blade_b-propeller_TolB-like"/>
</dbReference>
<name>A0A316E3D8_9FLAO</name>
<feature type="domain" description="IPT/TIG" evidence="4">
    <location>
        <begin position="278"/>
        <end position="360"/>
    </location>
</feature>
<dbReference type="OrthoDB" id="791543at2"/>
<dbReference type="Gene3D" id="2.60.40.10">
    <property type="entry name" value="Immunoglobulins"/>
    <property type="match status" value="4"/>
</dbReference>
<keyword evidence="1" id="KW-0677">Repeat</keyword>
<dbReference type="SMART" id="SM00429">
    <property type="entry name" value="IPT"/>
    <property type="match status" value="4"/>
</dbReference>
<keyword evidence="8" id="KW-1185">Reference proteome</keyword>
<dbReference type="Proteomes" id="UP000245667">
    <property type="component" value="Unassembled WGS sequence"/>
</dbReference>
<dbReference type="EMBL" id="JACWLN010000001">
    <property type="protein sequence ID" value="MBD1259359.1"/>
    <property type="molecule type" value="Genomic_DNA"/>
</dbReference>
<evidence type="ECO:0000313" key="8">
    <source>
        <dbReference type="Proteomes" id="UP000651837"/>
    </source>
</evidence>
<feature type="repeat" description="NHL" evidence="2">
    <location>
        <begin position="598"/>
        <end position="633"/>
    </location>
</feature>
<dbReference type="AlphaFoldDB" id="A0A316E3D8"/>
<feature type="domain" description="IPT/TIG" evidence="4">
    <location>
        <begin position="35"/>
        <end position="115"/>
    </location>
</feature>
<comment type="caution">
    <text evidence="6">The sequence shown here is derived from an EMBL/GenBank/DDBJ whole genome shotgun (WGS) entry which is preliminary data.</text>
</comment>
<dbReference type="PANTHER" id="PTHR13833:SF71">
    <property type="entry name" value="NHL DOMAIN-CONTAINING PROTEIN"/>
    <property type="match status" value="1"/>
</dbReference>
<feature type="domain" description="IPT/TIG" evidence="4">
    <location>
        <begin position="116"/>
        <end position="196"/>
    </location>
</feature>
<evidence type="ECO:0000313" key="7">
    <source>
        <dbReference type="Proteomes" id="UP000245667"/>
    </source>
</evidence>
<dbReference type="EMBL" id="QGGQ01000002">
    <property type="protein sequence ID" value="PWK24921.1"/>
    <property type="molecule type" value="Genomic_DNA"/>
</dbReference>
<protein>
    <submittedName>
        <fullName evidence="5">IPT/TIG domain-containing protein</fullName>
    </submittedName>
    <submittedName>
        <fullName evidence="6">NHL repeat-containing protein</fullName>
    </submittedName>
</protein>
<dbReference type="CDD" id="cd00102">
    <property type="entry name" value="IPT"/>
    <property type="match status" value="1"/>
</dbReference>
<accession>A0A316E3D8</accession>
<organism evidence="6 7">
    <name type="scientific">Maribacter polysiphoniae</name>
    <dbReference type="NCBI Taxonomy" id="429344"/>
    <lineage>
        <taxon>Bacteria</taxon>
        <taxon>Pseudomonadati</taxon>
        <taxon>Bacteroidota</taxon>
        <taxon>Flavobacteriia</taxon>
        <taxon>Flavobacteriales</taxon>
        <taxon>Flavobacteriaceae</taxon>
        <taxon>Maribacter</taxon>
    </lineage>
</organism>
<dbReference type="InterPro" id="IPR002909">
    <property type="entry name" value="IPT_dom"/>
</dbReference>
<evidence type="ECO:0000313" key="5">
    <source>
        <dbReference type="EMBL" id="MBD1259359.1"/>
    </source>
</evidence>
<reference evidence="5 8" key="2">
    <citation type="submission" date="2020-07" db="EMBL/GenBank/DDBJ databases">
        <title>The draft genome sequence of Maribacter polysiphoniae KCTC 22021.</title>
        <authorList>
            <person name="Mu L."/>
        </authorList>
    </citation>
    <scope>NUCLEOTIDE SEQUENCE [LARGE SCALE GENOMIC DNA]</scope>
    <source>
        <strain evidence="5 8">KCTC 22021</strain>
    </source>
</reference>
<dbReference type="Pfam" id="PF01436">
    <property type="entry name" value="NHL"/>
    <property type="match status" value="3"/>
</dbReference>
<keyword evidence="3" id="KW-0732">Signal</keyword>
<dbReference type="RefSeq" id="WP_109649448.1">
    <property type="nucleotide sequence ID" value="NZ_JACWLN010000001.1"/>
</dbReference>
<dbReference type="InterPro" id="IPR013783">
    <property type="entry name" value="Ig-like_fold"/>
</dbReference>
<dbReference type="InterPro" id="IPR001258">
    <property type="entry name" value="NHL_repeat"/>
</dbReference>
<evidence type="ECO:0000259" key="4">
    <source>
        <dbReference type="SMART" id="SM00429"/>
    </source>
</evidence>
<dbReference type="PROSITE" id="PS51125">
    <property type="entry name" value="NHL"/>
    <property type="match status" value="1"/>
</dbReference>